<keyword evidence="15" id="KW-0520">NAD</keyword>
<comment type="cofactor">
    <cofactor evidence="2">
        <name>NAD(+)</name>
        <dbReference type="ChEBI" id="CHEBI:57540"/>
    </cofactor>
</comment>
<evidence type="ECO:0000256" key="6">
    <source>
        <dbReference type="ARBA" id="ARBA00004661"/>
    </source>
</evidence>
<evidence type="ECO:0000256" key="7">
    <source>
        <dbReference type="ARBA" id="ARBA00005412"/>
    </source>
</evidence>
<comment type="pathway">
    <text evidence="6">Metabolic intermediate biosynthesis; chorismate biosynthesis; chorismate from D-erythrose 4-phosphate and phosphoenolpyruvate: step 2/7.</text>
</comment>
<dbReference type="SUPFAM" id="SSF56796">
    <property type="entry name" value="Dehydroquinate synthase-like"/>
    <property type="match status" value="1"/>
</dbReference>
<comment type="cofactor">
    <cofactor evidence="3">
        <name>Co(2+)</name>
        <dbReference type="ChEBI" id="CHEBI:48828"/>
    </cofactor>
</comment>
<evidence type="ECO:0000259" key="22">
    <source>
        <dbReference type="Pfam" id="PF24621"/>
    </source>
</evidence>
<dbReference type="Gene3D" id="1.20.1090.10">
    <property type="entry name" value="Dehydroquinate synthase-like - alpha domain"/>
    <property type="match status" value="1"/>
</dbReference>
<evidence type="ECO:0000256" key="9">
    <source>
        <dbReference type="ARBA" id="ARBA00017684"/>
    </source>
</evidence>
<keyword evidence="12" id="KW-0479">Metal-binding</keyword>
<feature type="transmembrane region" description="Helical" evidence="20">
    <location>
        <begin position="90"/>
        <end position="111"/>
    </location>
</feature>
<comment type="catalytic activity">
    <reaction evidence="1">
        <text>7-phospho-2-dehydro-3-deoxy-D-arabino-heptonate = 3-dehydroquinate + phosphate</text>
        <dbReference type="Rhea" id="RHEA:21968"/>
        <dbReference type="ChEBI" id="CHEBI:32364"/>
        <dbReference type="ChEBI" id="CHEBI:43474"/>
        <dbReference type="ChEBI" id="CHEBI:58394"/>
        <dbReference type="EC" id="4.2.3.4"/>
    </reaction>
</comment>
<keyword evidence="20" id="KW-1133">Transmembrane helix</keyword>
<evidence type="ECO:0000256" key="1">
    <source>
        <dbReference type="ARBA" id="ARBA00001393"/>
    </source>
</evidence>
<evidence type="ECO:0000256" key="15">
    <source>
        <dbReference type="ARBA" id="ARBA00023027"/>
    </source>
</evidence>
<evidence type="ECO:0000313" key="23">
    <source>
        <dbReference type="EMBL" id="VYT03402.1"/>
    </source>
</evidence>
<evidence type="ECO:0000256" key="11">
    <source>
        <dbReference type="ARBA" id="ARBA00022605"/>
    </source>
</evidence>
<evidence type="ECO:0000256" key="4">
    <source>
        <dbReference type="ARBA" id="ARBA00001947"/>
    </source>
</evidence>
<dbReference type="EMBL" id="CACRTG010000011">
    <property type="protein sequence ID" value="VYT03402.1"/>
    <property type="molecule type" value="Genomic_DNA"/>
</dbReference>
<dbReference type="GO" id="GO:0008652">
    <property type="term" value="P:amino acid biosynthetic process"/>
    <property type="evidence" value="ECO:0007669"/>
    <property type="project" value="UniProtKB-KW"/>
</dbReference>
<dbReference type="GO" id="GO:0003856">
    <property type="term" value="F:3-dehydroquinate synthase activity"/>
    <property type="evidence" value="ECO:0007669"/>
    <property type="project" value="UniProtKB-UniRule"/>
</dbReference>
<dbReference type="InterPro" id="IPR030963">
    <property type="entry name" value="DHQ_synth_fam"/>
</dbReference>
<dbReference type="GO" id="GO:0009073">
    <property type="term" value="P:aromatic amino acid family biosynthetic process"/>
    <property type="evidence" value="ECO:0007669"/>
    <property type="project" value="UniProtKB-KW"/>
</dbReference>
<keyword evidence="20" id="KW-0472">Membrane</keyword>
<keyword evidence="13" id="KW-0547">Nucleotide-binding</keyword>
<keyword evidence="14" id="KW-0862">Zinc</keyword>
<dbReference type="CDD" id="cd08195">
    <property type="entry name" value="DHQS"/>
    <property type="match status" value="1"/>
</dbReference>
<keyword evidence="18" id="KW-0170">Cobalt</keyword>
<keyword evidence="17 23" id="KW-0456">Lyase</keyword>
<evidence type="ECO:0000256" key="14">
    <source>
        <dbReference type="ARBA" id="ARBA00022833"/>
    </source>
</evidence>
<evidence type="ECO:0000256" key="20">
    <source>
        <dbReference type="SAM" id="Phobius"/>
    </source>
</evidence>
<dbReference type="GO" id="GO:0005737">
    <property type="term" value="C:cytoplasm"/>
    <property type="evidence" value="ECO:0007669"/>
    <property type="project" value="UniProtKB-SubCell"/>
</dbReference>
<comment type="subcellular location">
    <subcellularLocation>
        <location evidence="5">Cytoplasm</location>
    </subcellularLocation>
</comment>
<dbReference type="GO" id="GO:0009423">
    <property type="term" value="P:chorismate biosynthetic process"/>
    <property type="evidence" value="ECO:0007669"/>
    <property type="project" value="UniProtKB-UniRule"/>
</dbReference>
<reference evidence="23" key="1">
    <citation type="submission" date="2019-11" db="EMBL/GenBank/DDBJ databases">
        <authorList>
            <person name="Feng L."/>
        </authorList>
    </citation>
    <scope>NUCLEOTIDE SEQUENCE</scope>
    <source>
        <strain evidence="23">CnexileLFYP112</strain>
    </source>
</reference>
<dbReference type="Gene3D" id="3.40.50.1970">
    <property type="match status" value="1"/>
</dbReference>
<feature type="domain" description="3-dehydroquinate synthase C-terminal" evidence="22">
    <location>
        <begin position="173"/>
        <end position="298"/>
    </location>
</feature>
<sequence length="329" mass="37558">MKIHVTCSKDYDIYLEKGLLEQLHDYIDCQRKIFIISDDNVPECYQQTVSKQFPNSYLHIVKHGEGAKSFAVLEDCLTQMLRRNFSRKDLVIALGGGVIGDLAGFVAASYMRGIDFINIPTTTLSQIDSSIGGKVAINLDGIKNCVGAFYQPEMVLIDPLVLNTLPKRHFYNGLVEAIKAGLIQDKELFELFEQEELDIEQIIYRSLLVKKYVVEQDETEQGLRKILNFGHTIGHAYESYYHLRDYYHGECVALGMMAILKNPEIKERLSKILERLQIDTTCDAKKDKVFTYLGKDKKADHDQITIVKVEQIGHAELEDIPITDLRTYL</sequence>
<feature type="domain" description="3-dehydroquinate synthase N-terminal" evidence="21">
    <location>
        <begin position="60"/>
        <end position="171"/>
    </location>
</feature>
<keyword evidence="20" id="KW-0812">Transmembrane</keyword>
<gene>
    <name evidence="23" type="primary">aroB</name>
    <name evidence="23" type="ORF">CNLFYP112_01741</name>
</gene>
<evidence type="ECO:0000256" key="3">
    <source>
        <dbReference type="ARBA" id="ARBA00001941"/>
    </source>
</evidence>
<evidence type="ECO:0000256" key="2">
    <source>
        <dbReference type="ARBA" id="ARBA00001911"/>
    </source>
</evidence>
<evidence type="ECO:0000256" key="18">
    <source>
        <dbReference type="ARBA" id="ARBA00023285"/>
    </source>
</evidence>
<dbReference type="Pfam" id="PF01761">
    <property type="entry name" value="DHQ_synthase"/>
    <property type="match status" value="1"/>
</dbReference>
<evidence type="ECO:0000256" key="8">
    <source>
        <dbReference type="ARBA" id="ARBA00013031"/>
    </source>
</evidence>
<evidence type="ECO:0000256" key="19">
    <source>
        <dbReference type="NCBIfam" id="TIGR01357"/>
    </source>
</evidence>
<dbReference type="GO" id="GO:0046872">
    <property type="term" value="F:metal ion binding"/>
    <property type="evidence" value="ECO:0007669"/>
    <property type="project" value="UniProtKB-KW"/>
</dbReference>
<comment type="similarity">
    <text evidence="7">Belongs to the sugar phosphate cyclases superfamily. Dehydroquinate synthase family.</text>
</comment>
<comment type="cofactor">
    <cofactor evidence="4">
        <name>Zn(2+)</name>
        <dbReference type="ChEBI" id="CHEBI:29105"/>
    </cofactor>
</comment>
<dbReference type="InterPro" id="IPR030960">
    <property type="entry name" value="DHQS/DOIS_N"/>
</dbReference>
<keyword evidence="16" id="KW-0057">Aromatic amino acid biosynthesis</keyword>
<name>A0A6N2TFI4_9FIRM</name>
<dbReference type="PIRSF" id="PIRSF001455">
    <property type="entry name" value="DHQ_synth"/>
    <property type="match status" value="1"/>
</dbReference>
<evidence type="ECO:0000259" key="21">
    <source>
        <dbReference type="Pfam" id="PF01761"/>
    </source>
</evidence>
<organism evidence="23">
    <name type="scientific">[Clostridium] nexile</name>
    <dbReference type="NCBI Taxonomy" id="29361"/>
    <lineage>
        <taxon>Bacteria</taxon>
        <taxon>Bacillati</taxon>
        <taxon>Bacillota</taxon>
        <taxon>Clostridia</taxon>
        <taxon>Lachnospirales</taxon>
        <taxon>Lachnospiraceae</taxon>
        <taxon>Tyzzerella</taxon>
    </lineage>
</organism>
<evidence type="ECO:0000256" key="12">
    <source>
        <dbReference type="ARBA" id="ARBA00022723"/>
    </source>
</evidence>
<accession>A0A6N2TFI4</accession>
<dbReference type="PANTHER" id="PTHR43622:SF7">
    <property type="entry name" value="3-DEHYDROQUINATE SYNTHASE, CHLOROPLASTIC"/>
    <property type="match status" value="1"/>
</dbReference>
<proteinExistence type="inferred from homology"/>
<dbReference type="NCBIfam" id="TIGR01357">
    <property type="entry name" value="aroB"/>
    <property type="match status" value="1"/>
</dbReference>
<keyword evidence="11" id="KW-0028">Amino-acid biosynthesis</keyword>
<dbReference type="EC" id="4.2.3.4" evidence="8 19"/>
<dbReference type="InterPro" id="IPR050071">
    <property type="entry name" value="Dehydroquinate_synthase"/>
</dbReference>
<dbReference type="AlphaFoldDB" id="A0A6N2TFI4"/>
<keyword evidence="10" id="KW-0963">Cytoplasm</keyword>
<protein>
    <recommendedName>
        <fullName evidence="9 19">3-dehydroquinate synthase</fullName>
        <ecNumber evidence="8 19">4.2.3.4</ecNumber>
    </recommendedName>
</protein>
<evidence type="ECO:0000256" key="13">
    <source>
        <dbReference type="ARBA" id="ARBA00022741"/>
    </source>
</evidence>
<evidence type="ECO:0000256" key="5">
    <source>
        <dbReference type="ARBA" id="ARBA00004496"/>
    </source>
</evidence>
<dbReference type="Pfam" id="PF24621">
    <property type="entry name" value="DHQS_C"/>
    <property type="match status" value="1"/>
</dbReference>
<evidence type="ECO:0000256" key="17">
    <source>
        <dbReference type="ARBA" id="ARBA00023239"/>
    </source>
</evidence>
<dbReference type="InterPro" id="IPR016037">
    <property type="entry name" value="DHQ_synth_AroB"/>
</dbReference>
<dbReference type="InterPro" id="IPR056179">
    <property type="entry name" value="DHQS_C"/>
</dbReference>
<dbReference type="FunFam" id="3.40.50.1970:FF:000007">
    <property type="entry name" value="Pentafunctional AROM polypeptide"/>
    <property type="match status" value="1"/>
</dbReference>
<dbReference type="GO" id="GO:0000166">
    <property type="term" value="F:nucleotide binding"/>
    <property type="evidence" value="ECO:0007669"/>
    <property type="project" value="UniProtKB-KW"/>
</dbReference>
<evidence type="ECO:0000256" key="10">
    <source>
        <dbReference type="ARBA" id="ARBA00022490"/>
    </source>
</evidence>
<evidence type="ECO:0000256" key="16">
    <source>
        <dbReference type="ARBA" id="ARBA00023141"/>
    </source>
</evidence>
<dbReference type="PANTHER" id="PTHR43622">
    <property type="entry name" value="3-DEHYDROQUINATE SYNTHASE"/>
    <property type="match status" value="1"/>
</dbReference>